<keyword evidence="2" id="KW-1185">Reference proteome</keyword>
<accession>A0ABP1BVP2</accession>
<organism evidence="1 2">
    <name type="scientific">Sphagnum jensenii</name>
    <dbReference type="NCBI Taxonomy" id="128206"/>
    <lineage>
        <taxon>Eukaryota</taxon>
        <taxon>Viridiplantae</taxon>
        <taxon>Streptophyta</taxon>
        <taxon>Embryophyta</taxon>
        <taxon>Bryophyta</taxon>
        <taxon>Sphagnophytina</taxon>
        <taxon>Sphagnopsida</taxon>
        <taxon>Sphagnales</taxon>
        <taxon>Sphagnaceae</taxon>
        <taxon>Sphagnum</taxon>
    </lineage>
</organism>
<evidence type="ECO:0000313" key="2">
    <source>
        <dbReference type="Proteomes" id="UP001497522"/>
    </source>
</evidence>
<gene>
    <name evidence="1" type="ORF">CSSPJE1EN2_LOCUS21877</name>
</gene>
<protein>
    <submittedName>
        <fullName evidence="1">Uncharacterized protein</fullName>
    </submittedName>
</protein>
<sequence length="69" mass="7506">MEAHQNSEVPYAFPSRYPLEADLGPPLPGPVFFARPNGRRLMPVDLHSGGCAEGREDLLSFIQVRGGAL</sequence>
<proteinExistence type="predicted"/>
<evidence type="ECO:0000313" key="1">
    <source>
        <dbReference type="EMBL" id="CAK9880478.1"/>
    </source>
</evidence>
<dbReference type="Proteomes" id="UP001497522">
    <property type="component" value="Chromosome 7"/>
</dbReference>
<reference evidence="1" key="1">
    <citation type="submission" date="2024-03" db="EMBL/GenBank/DDBJ databases">
        <authorList>
            <consortium name="ELIXIR-Norway"/>
            <consortium name="Elixir Norway"/>
        </authorList>
    </citation>
    <scope>NUCLEOTIDE SEQUENCE</scope>
</reference>
<name>A0ABP1BVP2_9BRYO</name>
<dbReference type="EMBL" id="OZ023708">
    <property type="protein sequence ID" value="CAK9880478.1"/>
    <property type="molecule type" value="Genomic_DNA"/>
</dbReference>